<dbReference type="Proteomes" id="UP001291623">
    <property type="component" value="Unassembled WGS sequence"/>
</dbReference>
<keyword evidence="4" id="KW-0379">Hydroxylation</keyword>
<keyword evidence="2" id="KW-0217">Developmental protein</keyword>
<keyword evidence="6" id="KW-1185">Reference proteome</keyword>
<protein>
    <recommendedName>
        <fullName evidence="7">CLAVATA3/ESR (CLE)-related protein 13</fullName>
    </recommendedName>
</protein>
<dbReference type="InterPro" id="IPR039618">
    <property type="entry name" value="CLE9-13"/>
</dbReference>
<keyword evidence="3" id="KW-0221">Differentiation</keyword>
<accession>A0AAE1REA8</accession>
<dbReference type="PANTHER" id="PTHR34359">
    <property type="entry name" value="CLAVATA3/ESR (CLE)-RELATED PROTEIN 10"/>
    <property type="match status" value="1"/>
</dbReference>
<sequence>MATLSKNVITLILSLALLLFFFHGYWCNFIGSNFHHHHHRHHQGTLNRKRELIATKFDFKPFMRHHHHHLKHLSPPPESEIDPIYGVEKRLVPTGPNPLHH</sequence>
<dbReference type="AlphaFoldDB" id="A0AAE1REA8"/>
<comment type="caution">
    <text evidence="5">The sequence shown here is derived from an EMBL/GenBank/DDBJ whole genome shotgun (WGS) entry which is preliminary data.</text>
</comment>
<name>A0AAE1REA8_9SOLA</name>
<comment type="similarity">
    <text evidence="1">Belongs to the CLV3/ESR signal peptide family.</text>
</comment>
<dbReference type="EMBL" id="JAVYJV010000016">
    <property type="protein sequence ID" value="KAK4349993.1"/>
    <property type="molecule type" value="Genomic_DNA"/>
</dbReference>
<evidence type="ECO:0000256" key="3">
    <source>
        <dbReference type="ARBA" id="ARBA00022782"/>
    </source>
</evidence>
<evidence type="ECO:0000313" key="5">
    <source>
        <dbReference type="EMBL" id="KAK4349993.1"/>
    </source>
</evidence>
<gene>
    <name evidence="5" type="ORF">RND71_029306</name>
</gene>
<evidence type="ECO:0000256" key="1">
    <source>
        <dbReference type="ARBA" id="ARBA00005416"/>
    </source>
</evidence>
<evidence type="ECO:0000256" key="4">
    <source>
        <dbReference type="ARBA" id="ARBA00023278"/>
    </source>
</evidence>
<evidence type="ECO:0000256" key="2">
    <source>
        <dbReference type="ARBA" id="ARBA00022473"/>
    </source>
</evidence>
<reference evidence="5" key="1">
    <citation type="submission" date="2023-12" db="EMBL/GenBank/DDBJ databases">
        <title>Genome assembly of Anisodus tanguticus.</title>
        <authorList>
            <person name="Wang Y.-J."/>
        </authorList>
    </citation>
    <scope>NUCLEOTIDE SEQUENCE</scope>
    <source>
        <strain evidence="5">KB-2021</strain>
        <tissue evidence="5">Leaf</tissue>
    </source>
</reference>
<dbReference type="PANTHER" id="PTHR34359:SF28">
    <property type="entry name" value="CLAVATA3_ESR (CLE)-RELATED PROTEIN 12"/>
    <property type="match status" value="1"/>
</dbReference>
<evidence type="ECO:0000313" key="6">
    <source>
        <dbReference type="Proteomes" id="UP001291623"/>
    </source>
</evidence>
<proteinExistence type="inferred from homology"/>
<organism evidence="5 6">
    <name type="scientific">Anisodus tanguticus</name>
    <dbReference type="NCBI Taxonomy" id="243964"/>
    <lineage>
        <taxon>Eukaryota</taxon>
        <taxon>Viridiplantae</taxon>
        <taxon>Streptophyta</taxon>
        <taxon>Embryophyta</taxon>
        <taxon>Tracheophyta</taxon>
        <taxon>Spermatophyta</taxon>
        <taxon>Magnoliopsida</taxon>
        <taxon>eudicotyledons</taxon>
        <taxon>Gunneridae</taxon>
        <taxon>Pentapetalae</taxon>
        <taxon>asterids</taxon>
        <taxon>lamiids</taxon>
        <taxon>Solanales</taxon>
        <taxon>Solanaceae</taxon>
        <taxon>Solanoideae</taxon>
        <taxon>Hyoscyameae</taxon>
        <taxon>Anisodus</taxon>
    </lineage>
</organism>
<dbReference type="GO" id="GO:0030154">
    <property type="term" value="P:cell differentiation"/>
    <property type="evidence" value="ECO:0007669"/>
    <property type="project" value="UniProtKB-KW"/>
</dbReference>
<evidence type="ECO:0008006" key="7">
    <source>
        <dbReference type="Google" id="ProtNLM"/>
    </source>
</evidence>